<sequence length="66" mass="7637">MRLRIRVYLLIIILLILVINVLTPEFDFNLMNFRSALHQLLELASAAAKRKDKLHGRPLRGNDLKA</sequence>
<name>A0A9P1IDJ7_9PELO</name>
<keyword evidence="3" id="KW-1185">Reference proteome</keyword>
<proteinExistence type="predicted"/>
<reference evidence="2" key="1">
    <citation type="submission" date="2022-11" db="EMBL/GenBank/DDBJ databases">
        <authorList>
            <person name="Kikuchi T."/>
        </authorList>
    </citation>
    <scope>NUCLEOTIDE SEQUENCE</scope>
    <source>
        <strain evidence="2">PS1010</strain>
    </source>
</reference>
<keyword evidence="1" id="KW-0812">Transmembrane</keyword>
<organism evidence="2 3">
    <name type="scientific">Caenorhabditis angaria</name>
    <dbReference type="NCBI Taxonomy" id="860376"/>
    <lineage>
        <taxon>Eukaryota</taxon>
        <taxon>Metazoa</taxon>
        <taxon>Ecdysozoa</taxon>
        <taxon>Nematoda</taxon>
        <taxon>Chromadorea</taxon>
        <taxon>Rhabditida</taxon>
        <taxon>Rhabditina</taxon>
        <taxon>Rhabditomorpha</taxon>
        <taxon>Rhabditoidea</taxon>
        <taxon>Rhabditidae</taxon>
        <taxon>Peloderinae</taxon>
        <taxon>Caenorhabditis</taxon>
    </lineage>
</organism>
<feature type="transmembrane region" description="Helical" evidence="1">
    <location>
        <begin position="7"/>
        <end position="23"/>
    </location>
</feature>
<accession>A0A9P1IDJ7</accession>
<dbReference type="EMBL" id="CANHGI010000002">
    <property type="protein sequence ID" value="CAI5443204.1"/>
    <property type="molecule type" value="Genomic_DNA"/>
</dbReference>
<evidence type="ECO:0000313" key="2">
    <source>
        <dbReference type="EMBL" id="CAI5443204.1"/>
    </source>
</evidence>
<comment type="caution">
    <text evidence="2">The sequence shown here is derived from an EMBL/GenBank/DDBJ whole genome shotgun (WGS) entry which is preliminary data.</text>
</comment>
<keyword evidence="1" id="KW-1133">Transmembrane helix</keyword>
<dbReference type="Proteomes" id="UP001152747">
    <property type="component" value="Unassembled WGS sequence"/>
</dbReference>
<gene>
    <name evidence="2" type="ORF">CAMP_LOCUS5841</name>
</gene>
<evidence type="ECO:0000313" key="3">
    <source>
        <dbReference type="Proteomes" id="UP001152747"/>
    </source>
</evidence>
<evidence type="ECO:0000256" key="1">
    <source>
        <dbReference type="SAM" id="Phobius"/>
    </source>
</evidence>
<protein>
    <submittedName>
        <fullName evidence="2">Uncharacterized protein</fullName>
    </submittedName>
</protein>
<keyword evidence="1" id="KW-0472">Membrane</keyword>
<dbReference type="AlphaFoldDB" id="A0A9P1IDJ7"/>